<evidence type="ECO:0000313" key="1">
    <source>
        <dbReference type="EMBL" id="KAH0565744.1"/>
    </source>
</evidence>
<comment type="caution">
    <text evidence="1">The sequence shown here is derived from an EMBL/GenBank/DDBJ whole genome shotgun (WGS) entry which is preliminary data.</text>
</comment>
<accession>A0A9P8LI89</accession>
<gene>
    <name evidence="1" type="ORF">GP486_000867</name>
</gene>
<proteinExistence type="predicted"/>
<protein>
    <submittedName>
        <fullName evidence="1">Uncharacterized protein</fullName>
    </submittedName>
</protein>
<dbReference type="AlphaFoldDB" id="A0A9P8LI89"/>
<dbReference type="EMBL" id="JAGHQM010000064">
    <property type="protein sequence ID" value="KAH0565744.1"/>
    <property type="molecule type" value="Genomic_DNA"/>
</dbReference>
<organism evidence="1 2">
    <name type="scientific">Trichoglossum hirsutum</name>
    <dbReference type="NCBI Taxonomy" id="265104"/>
    <lineage>
        <taxon>Eukaryota</taxon>
        <taxon>Fungi</taxon>
        <taxon>Dikarya</taxon>
        <taxon>Ascomycota</taxon>
        <taxon>Pezizomycotina</taxon>
        <taxon>Geoglossomycetes</taxon>
        <taxon>Geoglossales</taxon>
        <taxon>Geoglossaceae</taxon>
        <taxon>Trichoglossum</taxon>
    </lineage>
</organism>
<evidence type="ECO:0000313" key="2">
    <source>
        <dbReference type="Proteomes" id="UP000750711"/>
    </source>
</evidence>
<reference evidence="1" key="1">
    <citation type="submission" date="2021-03" db="EMBL/GenBank/DDBJ databases">
        <title>Comparative genomics and phylogenomic investigation of the class Geoglossomycetes provide insights into ecological specialization and systematics.</title>
        <authorList>
            <person name="Melie T."/>
            <person name="Pirro S."/>
            <person name="Miller A.N."/>
            <person name="Quandt A."/>
        </authorList>
    </citation>
    <scope>NUCLEOTIDE SEQUENCE</scope>
    <source>
        <strain evidence="1">CAQ_001_2017</strain>
    </source>
</reference>
<sequence length="581" mass="66485">MAFCFGTDPGTVTLNHWVSCSGSTHAVVKIGSESRPRRISLLGILDRLRRLEDGLEENVRAEKSKFGEDPNLLYRNLYGSLLHDPDKYKRPHLGMEKQIADLITVLSRSDWIDFSRQENQVVARFFTSKDQDRYRLFFHQLLLSVELFLRIHSKDHSTWAKKRLLPQLPPKIAWDLAVAQRWIENMGIEKPKARSQQVSINFVFHNKKQQIEALRNFAWTLKWPNMTEIEYILEERDQDERPLEDRSADAMSWFTGVVLPGKTMPWILMNSLIDCDRDTGNSLKYLSHMHRNTGFQYRANTYWNWECIVGKVLGAASGVNQIAGWIGPCRFTPDLKRIEVVRVNQKPSRQRLSPKDVATMCERSDPIGPEDSAYPVRDYELVAPDTDDISDAIRMEKLNFTPTSSKLRGENRSQETCPVTFDAAITFAIAGRSWPLRLTYDVMFIAAYPCHGGPHVLFCGHAYRAVKIEDVVDIRDWGYSERMGGSSVSDDEPDDTQKVTLYHNTVKEVLVIEALGVADNEVFARAWCSHWGVSAVTANINRTCMACSVREAYAACLSVVILTDGRKDEDIEEIERRTDRD</sequence>
<dbReference type="PANTHER" id="PTHR42345:SF1">
    <property type="entry name" value="VTC DOMAIN-CONTAINING PROTEIN"/>
    <property type="match status" value="1"/>
</dbReference>
<dbReference type="PANTHER" id="PTHR42345">
    <property type="entry name" value="TPR_REGION DOMAIN-CONTAINING PROTEIN"/>
    <property type="match status" value="1"/>
</dbReference>
<dbReference type="Proteomes" id="UP000750711">
    <property type="component" value="Unassembled WGS sequence"/>
</dbReference>
<name>A0A9P8LI89_9PEZI</name>
<keyword evidence="2" id="KW-1185">Reference proteome</keyword>